<dbReference type="AlphaFoldDB" id="A0A0S2W5M6"/>
<dbReference type="PATRIC" id="fig|1297617.4.peg.2267"/>
<evidence type="ECO:0000256" key="2">
    <source>
        <dbReference type="SAM" id="MobiDB-lite"/>
    </source>
</evidence>
<name>A0A0S2W5M6_9FIRM</name>
<dbReference type="InterPro" id="IPR041614">
    <property type="entry name" value="DprA_WH"/>
</dbReference>
<accession>A0A0S2W5M6</accession>
<feature type="region of interest" description="Disordered" evidence="2">
    <location>
        <begin position="308"/>
        <end position="346"/>
    </location>
</feature>
<dbReference type="PANTHER" id="PTHR43022">
    <property type="entry name" value="PROTEIN SMF"/>
    <property type="match status" value="1"/>
</dbReference>
<evidence type="ECO:0000259" key="3">
    <source>
        <dbReference type="Pfam" id="PF02481"/>
    </source>
</evidence>
<reference evidence="5 6" key="1">
    <citation type="journal article" date="2015" name="Nat. Commun.">
        <title>Production of butyrate from lysine and the Amadori product fructoselysine by a human gut commensal.</title>
        <authorList>
            <person name="Bui T.P."/>
            <person name="Ritari J."/>
            <person name="Boeren S."/>
            <person name="de Waard P."/>
            <person name="Plugge C.M."/>
            <person name="de Vos W.M."/>
        </authorList>
    </citation>
    <scope>NUCLEOTIDE SEQUENCE [LARGE SCALE GENOMIC DNA]</scope>
    <source>
        <strain evidence="5 6">AF211</strain>
    </source>
</reference>
<dbReference type="InterPro" id="IPR057666">
    <property type="entry name" value="DrpA_SLOG"/>
</dbReference>
<keyword evidence="6" id="KW-1185">Reference proteome</keyword>
<dbReference type="InterPro" id="IPR003488">
    <property type="entry name" value="DprA"/>
</dbReference>
<dbReference type="Gene3D" id="1.10.10.10">
    <property type="entry name" value="Winged helix-like DNA-binding domain superfamily/Winged helix DNA-binding domain"/>
    <property type="match status" value="1"/>
</dbReference>
<dbReference type="Proteomes" id="UP000064844">
    <property type="component" value="Chromosome"/>
</dbReference>
<dbReference type="Gene3D" id="3.40.50.450">
    <property type="match status" value="1"/>
</dbReference>
<dbReference type="SUPFAM" id="SSF102405">
    <property type="entry name" value="MCP/YpsA-like"/>
    <property type="match status" value="1"/>
</dbReference>
<sequence length="418" mass="45963">MDFPSETREGTEDMASLKYWLWLTTRKGLRPEHAVRLLEHFGTPEGAYFADPGEYDLLSDLPLPVRTALQEKHLAEAEGILADCERLGLRILTLGDADYPDRLKNIYDPPAVLYVKGRLPAFDEEIAVAVVGSRRPSEYGKRMAGRLGLELAREGALVVSGIAQGLDTEAVRGALKGGGPVVSVLGCGIDVAYPRENRFLYEDVAAAGALLSEYPPGTPPEGWHFPVRNRIISGVSLGVVAVECGVRSGTMTTVRQALDQDRDVFAVPGNADAPMSEGPNRLIQQGARLVTCARDVLREYEDRFPGKVRRPVPLSGEEAAARLEPRAEEPEEKHTEDAEKAVDKSPERAYIDRSALTDDQIELLAALEEKKLLADDLIELTQIPARRVLSALTMLQVQGYVAERPGRRFEALVRFKTE</sequence>
<protein>
    <submittedName>
        <fullName evidence="5">Rossmann fold nucleotide-binding protein Smf</fullName>
    </submittedName>
</protein>
<feature type="domain" description="DprA winged helix" evidence="4">
    <location>
        <begin position="354"/>
        <end position="406"/>
    </location>
</feature>
<dbReference type="Pfam" id="PF02481">
    <property type="entry name" value="DNA_processg_A"/>
    <property type="match status" value="1"/>
</dbReference>
<dbReference type="eggNOG" id="COG0758">
    <property type="taxonomic scope" value="Bacteria"/>
</dbReference>
<dbReference type="InterPro" id="IPR036388">
    <property type="entry name" value="WH-like_DNA-bd_sf"/>
</dbReference>
<comment type="similarity">
    <text evidence="1">Belongs to the DprA/Smf family.</text>
</comment>
<evidence type="ECO:0000313" key="5">
    <source>
        <dbReference type="EMBL" id="ALP94591.1"/>
    </source>
</evidence>
<dbReference type="Pfam" id="PF17782">
    <property type="entry name" value="WHD_DprA"/>
    <property type="match status" value="1"/>
</dbReference>
<dbReference type="KEGG" id="ibu:IB211_02200c"/>
<organism evidence="5 6">
    <name type="scientific">Intestinimonas butyriciproducens</name>
    <dbReference type="NCBI Taxonomy" id="1297617"/>
    <lineage>
        <taxon>Bacteria</taxon>
        <taxon>Bacillati</taxon>
        <taxon>Bacillota</taxon>
        <taxon>Clostridia</taxon>
        <taxon>Eubacteriales</taxon>
        <taxon>Intestinimonas</taxon>
    </lineage>
</organism>
<dbReference type="GO" id="GO:0009294">
    <property type="term" value="P:DNA-mediated transformation"/>
    <property type="evidence" value="ECO:0007669"/>
    <property type="project" value="InterPro"/>
</dbReference>
<feature type="domain" description="Smf/DprA SLOG" evidence="3">
    <location>
        <begin position="91"/>
        <end position="300"/>
    </location>
</feature>
<evidence type="ECO:0000259" key="4">
    <source>
        <dbReference type="Pfam" id="PF17782"/>
    </source>
</evidence>
<evidence type="ECO:0000313" key="6">
    <source>
        <dbReference type="Proteomes" id="UP000064844"/>
    </source>
</evidence>
<dbReference type="PANTHER" id="PTHR43022:SF1">
    <property type="entry name" value="PROTEIN SMF"/>
    <property type="match status" value="1"/>
</dbReference>
<feature type="compositionally biased region" description="Basic and acidic residues" evidence="2">
    <location>
        <begin position="319"/>
        <end position="346"/>
    </location>
</feature>
<proteinExistence type="inferred from homology"/>
<reference evidence="6" key="2">
    <citation type="submission" date="2015-04" db="EMBL/GenBank/DDBJ databases">
        <title>A butyrogenic pathway from the amino acid lysine in a human gut commensal.</title>
        <authorList>
            <person name="de Vos W.M."/>
            <person name="Bui N.T.P."/>
            <person name="Plugge C.M."/>
            <person name="Ritari J."/>
        </authorList>
    </citation>
    <scope>NUCLEOTIDE SEQUENCE [LARGE SCALE GENOMIC DNA]</scope>
    <source>
        <strain evidence="6">AF211</strain>
    </source>
</reference>
<gene>
    <name evidence="5" type="ORF">IB211_02200c</name>
</gene>
<evidence type="ECO:0000256" key="1">
    <source>
        <dbReference type="ARBA" id="ARBA00006525"/>
    </source>
</evidence>
<dbReference type="EMBL" id="CP011307">
    <property type="protein sequence ID" value="ALP94591.1"/>
    <property type="molecule type" value="Genomic_DNA"/>
</dbReference>
<dbReference type="NCBIfam" id="TIGR00732">
    <property type="entry name" value="dprA"/>
    <property type="match status" value="1"/>
</dbReference>
<dbReference type="STRING" id="1297617.IB211_02200c"/>